<dbReference type="InterPro" id="IPR000210">
    <property type="entry name" value="BTB/POZ_dom"/>
</dbReference>
<evidence type="ECO:0000256" key="3">
    <source>
        <dbReference type="SAM" id="Phobius"/>
    </source>
</evidence>
<feature type="domain" description="BTB" evidence="4">
    <location>
        <begin position="26"/>
        <end position="94"/>
    </location>
</feature>
<dbReference type="Gene3D" id="3.30.710.10">
    <property type="entry name" value="Potassium Channel Kv1.1, Chain A"/>
    <property type="match status" value="1"/>
</dbReference>
<dbReference type="InterPro" id="IPR011333">
    <property type="entry name" value="SKP1/BTB/POZ_sf"/>
</dbReference>
<sequence length="332" mass="37375">MSCACPPGVQALLNVLEELYKNQFNSDVIFVLAEGQKITAHRAIVSAWSAPLRMMVQQKTDRGPKEILLPQTRNPVAFSAFLHFLYTGSIEIQSVEEGADALEMAERFQTPSLTLVVEALLHDMIAVDTCTHICRVALKYSLQNLRKAAIDYAAAHFAQVAPTPGFLELDSSSLTAILEQDDLDVDSEEKVFEAVMRQSSSSRLLRFHGPNLFFPPALCFFVIPFRLFSLLVIPFRLFSLLVIPFRLWVIPWYTPHAKYGASLLRHVLPAVRFPLMKDNFLIGEVRKHPAMAQLMDPRVCITLIGEVRKHPAMAQLMEVFKVTLTPRGDSHM</sequence>
<evidence type="ECO:0000313" key="6">
    <source>
        <dbReference type="Proteomes" id="UP001141327"/>
    </source>
</evidence>
<dbReference type="Proteomes" id="UP001141327">
    <property type="component" value="Unassembled WGS sequence"/>
</dbReference>
<evidence type="ECO:0000256" key="1">
    <source>
        <dbReference type="ARBA" id="ARBA00022441"/>
    </source>
</evidence>
<organism evidence="5 6">
    <name type="scientific">Paratrimastix pyriformis</name>
    <dbReference type="NCBI Taxonomy" id="342808"/>
    <lineage>
        <taxon>Eukaryota</taxon>
        <taxon>Metamonada</taxon>
        <taxon>Preaxostyla</taxon>
        <taxon>Paratrimastigidae</taxon>
        <taxon>Paratrimastix</taxon>
    </lineage>
</organism>
<feature type="transmembrane region" description="Helical" evidence="3">
    <location>
        <begin position="237"/>
        <end position="255"/>
    </location>
</feature>
<dbReference type="Pfam" id="PF07707">
    <property type="entry name" value="BACK"/>
    <property type="match status" value="1"/>
</dbReference>
<protein>
    <submittedName>
        <fullName evidence="5">Kelch repeat and BTB domain-containing protein 5/10</fullName>
    </submittedName>
</protein>
<name>A0ABQ8UMF8_9EUKA</name>
<gene>
    <name evidence="5" type="ORF">PAPYR_4080</name>
</gene>
<keyword evidence="1" id="KW-0880">Kelch repeat</keyword>
<keyword evidence="6" id="KW-1185">Reference proteome</keyword>
<dbReference type="Pfam" id="PF00651">
    <property type="entry name" value="BTB"/>
    <property type="match status" value="1"/>
</dbReference>
<keyword evidence="3" id="KW-1133">Transmembrane helix</keyword>
<evidence type="ECO:0000256" key="2">
    <source>
        <dbReference type="ARBA" id="ARBA00022737"/>
    </source>
</evidence>
<proteinExistence type="predicted"/>
<dbReference type="PANTHER" id="PTHR45632:SF3">
    <property type="entry name" value="KELCH-LIKE PROTEIN 32"/>
    <property type="match status" value="1"/>
</dbReference>
<dbReference type="PROSITE" id="PS50097">
    <property type="entry name" value="BTB"/>
    <property type="match status" value="1"/>
</dbReference>
<dbReference type="SMART" id="SM00875">
    <property type="entry name" value="BACK"/>
    <property type="match status" value="1"/>
</dbReference>
<dbReference type="SUPFAM" id="SSF54695">
    <property type="entry name" value="POZ domain"/>
    <property type="match status" value="1"/>
</dbReference>
<evidence type="ECO:0000313" key="5">
    <source>
        <dbReference type="EMBL" id="KAJ4459998.1"/>
    </source>
</evidence>
<keyword evidence="3" id="KW-0472">Membrane</keyword>
<accession>A0ABQ8UMF8</accession>
<dbReference type="Gene3D" id="1.25.40.420">
    <property type="match status" value="1"/>
</dbReference>
<dbReference type="InterPro" id="IPR011705">
    <property type="entry name" value="BACK"/>
</dbReference>
<dbReference type="CDD" id="cd18186">
    <property type="entry name" value="BTB_POZ_ZBTB_KLHL-like"/>
    <property type="match status" value="1"/>
</dbReference>
<dbReference type="PANTHER" id="PTHR45632">
    <property type="entry name" value="LD33804P"/>
    <property type="match status" value="1"/>
</dbReference>
<comment type="caution">
    <text evidence="5">The sequence shown here is derived from an EMBL/GenBank/DDBJ whole genome shotgun (WGS) entry which is preliminary data.</text>
</comment>
<dbReference type="EMBL" id="JAPMOS010000016">
    <property type="protein sequence ID" value="KAJ4459998.1"/>
    <property type="molecule type" value="Genomic_DNA"/>
</dbReference>
<reference evidence="5" key="1">
    <citation type="journal article" date="2022" name="bioRxiv">
        <title>Genomics of Preaxostyla Flagellates Illuminates Evolutionary Transitions and the Path Towards Mitochondrial Loss.</title>
        <authorList>
            <person name="Novak L.V.F."/>
            <person name="Treitli S.C."/>
            <person name="Pyrih J."/>
            <person name="Halakuc P."/>
            <person name="Pipaliya S.V."/>
            <person name="Vacek V."/>
            <person name="Brzon O."/>
            <person name="Soukal P."/>
            <person name="Eme L."/>
            <person name="Dacks J.B."/>
            <person name="Karnkowska A."/>
            <person name="Elias M."/>
            <person name="Hampl V."/>
        </authorList>
    </citation>
    <scope>NUCLEOTIDE SEQUENCE</scope>
    <source>
        <strain evidence="5">RCP-MX</strain>
    </source>
</reference>
<evidence type="ECO:0000259" key="4">
    <source>
        <dbReference type="PROSITE" id="PS50097"/>
    </source>
</evidence>
<dbReference type="SMART" id="SM00225">
    <property type="entry name" value="BTB"/>
    <property type="match status" value="1"/>
</dbReference>
<keyword evidence="2" id="KW-0677">Repeat</keyword>
<keyword evidence="3" id="KW-0812">Transmembrane</keyword>